<dbReference type="InterPro" id="IPR001763">
    <property type="entry name" value="Rhodanese-like_dom"/>
</dbReference>
<dbReference type="PROSITE" id="PS50206">
    <property type="entry name" value="RHODANESE_3"/>
    <property type="match status" value="1"/>
</dbReference>
<evidence type="ECO:0000313" key="2">
    <source>
        <dbReference type="EMBL" id="SNR87846.1"/>
    </source>
</evidence>
<sequence length="242" mass="27011">MTVKEEKEMKKFIGCFIVITLFMMLSACSNEVSVQQTRALPKASVDAGSQFGVDGNINIGTIDDWLGRDDVAYIDVRMLVDPGDYDKIGGDPVLSGTVEGFQVVPYPYLANLTGLPPEVAASQYSGSTLFTLTWDADGIIDTIQPNYEESEMIIKDLFPEDKAIFLMCGGGGYASFTRTLLIELGYDPEKLYNIGGFWQYNGNRKVHVKVSYGENNAKEYNALHRLNYRLIDFNQLNKKTSY</sequence>
<keyword evidence="3" id="KW-1185">Reference proteome</keyword>
<gene>
    <name evidence="2" type="ORF">SAMN05446037_1001187</name>
</gene>
<name>A0A238ZWM3_9FIRM</name>
<organism evidence="2 3">
    <name type="scientific">Anaerovirgula multivorans</name>
    <dbReference type="NCBI Taxonomy" id="312168"/>
    <lineage>
        <taxon>Bacteria</taxon>
        <taxon>Bacillati</taxon>
        <taxon>Bacillota</taxon>
        <taxon>Clostridia</taxon>
        <taxon>Peptostreptococcales</taxon>
        <taxon>Natronincolaceae</taxon>
        <taxon>Anaerovirgula</taxon>
    </lineage>
</organism>
<dbReference type="PROSITE" id="PS51257">
    <property type="entry name" value="PROKAR_LIPOPROTEIN"/>
    <property type="match status" value="1"/>
</dbReference>
<accession>A0A238ZWM3</accession>
<dbReference type="AlphaFoldDB" id="A0A238ZWM3"/>
<feature type="domain" description="Rhodanese" evidence="1">
    <location>
        <begin position="67"/>
        <end position="209"/>
    </location>
</feature>
<dbReference type="Gene3D" id="3.40.250.10">
    <property type="entry name" value="Rhodanese-like domain"/>
    <property type="match status" value="1"/>
</dbReference>
<dbReference type="InterPro" id="IPR036873">
    <property type="entry name" value="Rhodanese-like_dom_sf"/>
</dbReference>
<evidence type="ECO:0000313" key="3">
    <source>
        <dbReference type="Proteomes" id="UP000198304"/>
    </source>
</evidence>
<reference evidence="2 3" key="1">
    <citation type="submission" date="2017-06" db="EMBL/GenBank/DDBJ databases">
        <authorList>
            <person name="Kim H.J."/>
            <person name="Triplett B.A."/>
        </authorList>
    </citation>
    <scope>NUCLEOTIDE SEQUENCE [LARGE SCALE GENOMIC DNA]</scope>
    <source>
        <strain evidence="2 3">SCA</strain>
    </source>
</reference>
<dbReference type="Proteomes" id="UP000198304">
    <property type="component" value="Unassembled WGS sequence"/>
</dbReference>
<evidence type="ECO:0000259" key="1">
    <source>
        <dbReference type="PROSITE" id="PS50206"/>
    </source>
</evidence>
<protein>
    <recommendedName>
        <fullName evidence="1">Rhodanese domain-containing protein</fullName>
    </recommendedName>
</protein>
<dbReference type="SUPFAM" id="SSF52821">
    <property type="entry name" value="Rhodanese/Cell cycle control phosphatase"/>
    <property type="match status" value="1"/>
</dbReference>
<proteinExistence type="predicted"/>
<dbReference type="EMBL" id="FZOJ01000001">
    <property type="protein sequence ID" value="SNR87846.1"/>
    <property type="molecule type" value="Genomic_DNA"/>
</dbReference>